<comment type="caution">
    <text evidence="2">The sequence shown here is derived from an EMBL/GenBank/DDBJ whole genome shotgun (WGS) entry which is preliminary data.</text>
</comment>
<proteinExistence type="predicted"/>
<feature type="region of interest" description="Disordered" evidence="1">
    <location>
        <begin position="1"/>
        <end position="23"/>
    </location>
</feature>
<feature type="region of interest" description="Disordered" evidence="1">
    <location>
        <begin position="48"/>
        <end position="84"/>
    </location>
</feature>
<dbReference type="AlphaFoldDB" id="A0A8J5D4S2"/>
<dbReference type="Proteomes" id="UP000770661">
    <property type="component" value="Unassembled WGS sequence"/>
</dbReference>
<evidence type="ECO:0000313" key="2">
    <source>
        <dbReference type="EMBL" id="KAG0728850.1"/>
    </source>
</evidence>
<feature type="compositionally biased region" description="Low complexity" evidence="1">
    <location>
        <begin position="1"/>
        <end position="19"/>
    </location>
</feature>
<evidence type="ECO:0000256" key="1">
    <source>
        <dbReference type="SAM" id="MobiDB-lite"/>
    </source>
</evidence>
<keyword evidence="3" id="KW-1185">Reference proteome</keyword>
<gene>
    <name evidence="2" type="ORF">GWK47_031615</name>
</gene>
<reference evidence="2" key="1">
    <citation type="submission" date="2020-07" db="EMBL/GenBank/DDBJ databases">
        <title>The High-quality genome of the commercially important snow crab, Chionoecetes opilio.</title>
        <authorList>
            <person name="Jeong J.-H."/>
            <person name="Ryu S."/>
        </authorList>
    </citation>
    <scope>NUCLEOTIDE SEQUENCE</scope>
    <source>
        <strain evidence="2">MADBK_172401_WGS</strain>
        <tissue evidence="2">Digestive gland</tissue>
    </source>
</reference>
<feature type="compositionally biased region" description="Polar residues" evidence="1">
    <location>
        <begin position="72"/>
        <end position="84"/>
    </location>
</feature>
<accession>A0A8J5D4S2</accession>
<organism evidence="2 3">
    <name type="scientific">Chionoecetes opilio</name>
    <name type="common">Atlantic snow crab</name>
    <name type="synonym">Cancer opilio</name>
    <dbReference type="NCBI Taxonomy" id="41210"/>
    <lineage>
        <taxon>Eukaryota</taxon>
        <taxon>Metazoa</taxon>
        <taxon>Ecdysozoa</taxon>
        <taxon>Arthropoda</taxon>
        <taxon>Crustacea</taxon>
        <taxon>Multicrustacea</taxon>
        <taxon>Malacostraca</taxon>
        <taxon>Eumalacostraca</taxon>
        <taxon>Eucarida</taxon>
        <taxon>Decapoda</taxon>
        <taxon>Pleocyemata</taxon>
        <taxon>Brachyura</taxon>
        <taxon>Eubrachyura</taxon>
        <taxon>Majoidea</taxon>
        <taxon>Majidae</taxon>
        <taxon>Chionoecetes</taxon>
    </lineage>
</organism>
<evidence type="ECO:0000313" key="3">
    <source>
        <dbReference type="Proteomes" id="UP000770661"/>
    </source>
</evidence>
<protein>
    <submittedName>
        <fullName evidence="2">Uncharacterized protein</fullName>
    </submittedName>
</protein>
<dbReference type="EMBL" id="JACEEZ010001785">
    <property type="protein sequence ID" value="KAG0728850.1"/>
    <property type="molecule type" value="Genomic_DNA"/>
</dbReference>
<sequence length="144" mass="15221">MNVEAPSRPASSGAASQGRPGDGRDTIVVALDIGVALTGCGTEAFSKNFRQKASRSDSAAPGGDTCREESSRSSLTGPGSESLPQWKTSVYRALCLGHVPVNIYVDDLPSSCQQYRATLMMTVLSPAPTRTEQWVRAAERSISS</sequence>
<name>A0A8J5D4S2_CHIOP</name>